<dbReference type="OrthoDB" id="2796at2"/>
<dbReference type="InterPro" id="IPR038404">
    <property type="entry name" value="TRAP_DctP_sf"/>
</dbReference>
<evidence type="ECO:0000256" key="3">
    <source>
        <dbReference type="ARBA" id="ARBA00022729"/>
    </source>
</evidence>
<organism evidence="5 6">
    <name type="scientific">Acidaminobacter hydrogenoformans DSM 2784</name>
    <dbReference type="NCBI Taxonomy" id="1120920"/>
    <lineage>
        <taxon>Bacteria</taxon>
        <taxon>Bacillati</taxon>
        <taxon>Bacillota</taxon>
        <taxon>Clostridia</taxon>
        <taxon>Peptostreptococcales</taxon>
        <taxon>Acidaminobacteraceae</taxon>
        <taxon>Acidaminobacter</taxon>
    </lineage>
</organism>
<dbReference type="AlphaFoldDB" id="A0A1G5S5C4"/>
<dbReference type="Proteomes" id="UP000199208">
    <property type="component" value="Unassembled WGS sequence"/>
</dbReference>
<keyword evidence="6" id="KW-1185">Reference proteome</keyword>
<proteinExistence type="inferred from homology"/>
<evidence type="ECO:0000256" key="2">
    <source>
        <dbReference type="ARBA" id="ARBA00022448"/>
    </source>
</evidence>
<dbReference type="STRING" id="1120920.SAMN03080599_02857"/>
<feature type="chain" id="PRO_5039432829" evidence="4">
    <location>
        <begin position="30"/>
        <end position="349"/>
    </location>
</feature>
<dbReference type="Pfam" id="PF03480">
    <property type="entry name" value="DctP"/>
    <property type="match status" value="1"/>
</dbReference>
<comment type="similarity">
    <text evidence="1">Belongs to the bacterial solute-binding protein 7 family.</text>
</comment>
<feature type="signal peptide" evidence="4">
    <location>
        <begin position="1"/>
        <end position="29"/>
    </location>
</feature>
<gene>
    <name evidence="5" type="ORF">SAMN03080599_02857</name>
</gene>
<dbReference type="Gene3D" id="3.40.190.170">
    <property type="entry name" value="Bacterial extracellular solute-binding protein, family 7"/>
    <property type="match status" value="1"/>
</dbReference>
<dbReference type="PANTHER" id="PTHR33376:SF7">
    <property type="entry name" value="C4-DICARBOXYLATE-BINDING PROTEIN DCTB"/>
    <property type="match status" value="1"/>
</dbReference>
<name>A0A1G5S5C4_9FIRM</name>
<evidence type="ECO:0000313" key="5">
    <source>
        <dbReference type="EMBL" id="SCZ81554.1"/>
    </source>
</evidence>
<accession>A0A1G5S5C4</accession>
<dbReference type="GO" id="GO:0055085">
    <property type="term" value="P:transmembrane transport"/>
    <property type="evidence" value="ECO:0007669"/>
    <property type="project" value="InterPro"/>
</dbReference>
<dbReference type="RefSeq" id="WP_092592650.1">
    <property type="nucleotide sequence ID" value="NZ_FMWL01000019.1"/>
</dbReference>
<keyword evidence="2" id="KW-0813">Transport</keyword>
<reference evidence="5 6" key="1">
    <citation type="submission" date="2016-10" db="EMBL/GenBank/DDBJ databases">
        <authorList>
            <person name="de Groot N.N."/>
        </authorList>
    </citation>
    <scope>NUCLEOTIDE SEQUENCE [LARGE SCALE GENOMIC DNA]</scope>
    <source>
        <strain evidence="5 6">DSM 2784</strain>
    </source>
</reference>
<dbReference type="PANTHER" id="PTHR33376">
    <property type="match status" value="1"/>
</dbReference>
<protein>
    <submittedName>
        <fullName evidence="5">TRAP-type C4-dicarboxylate transport system, substrate-binding protein</fullName>
    </submittedName>
</protein>
<evidence type="ECO:0000256" key="1">
    <source>
        <dbReference type="ARBA" id="ARBA00009023"/>
    </source>
</evidence>
<evidence type="ECO:0000313" key="6">
    <source>
        <dbReference type="Proteomes" id="UP000199208"/>
    </source>
</evidence>
<dbReference type="EMBL" id="FMWL01000019">
    <property type="protein sequence ID" value="SCZ81554.1"/>
    <property type="molecule type" value="Genomic_DNA"/>
</dbReference>
<dbReference type="NCBIfam" id="NF037995">
    <property type="entry name" value="TRAP_S1"/>
    <property type="match status" value="1"/>
</dbReference>
<dbReference type="InterPro" id="IPR018389">
    <property type="entry name" value="DctP_fam"/>
</dbReference>
<evidence type="ECO:0000256" key="4">
    <source>
        <dbReference type="SAM" id="SignalP"/>
    </source>
</evidence>
<dbReference type="PROSITE" id="PS51257">
    <property type="entry name" value="PROKAR_LIPOPROTEIN"/>
    <property type="match status" value="1"/>
</dbReference>
<sequence length="349" mass="38268">MKLNRTNARKFMSLAIIAVMVIIAITGCAGSSSPAGTNEAQGFEERTLKFGHVRPEGSSTDEDANAFMAAVTEGTEGKTTFEVYPNSQLGDYALVQERLGIGDVEMQLAPAAPNINPAITLPSLPFLASTWDEAKTIFARDGLLFNEVEAMFEQENIKMLAGYPKYFGGIITTVAPKAPGDPNISEDVKIRVPGIKSFELTATALGYQASPIAFSEAFTAIQTGIVNGAIGSGAEGYYSSFRDVTKYYLPVNSHFEIWWLQMSMDAWNKLSDDEKAVIEAAALKFEQDRWATAPEEEQEYIALLEEAGAVIIEYTDEQYKAMADKVRAEVWPAVREEYGAELFDKVTKK</sequence>
<keyword evidence="3 4" id="KW-0732">Signal</keyword>